<dbReference type="AlphaFoldDB" id="A0ABD5RBB8"/>
<proteinExistence type="predicted"/>
<evidence type="ECO:0000256" key="1">
    <source>
        <dbReference type="SAM" id="MobiDB-lite"/>
    </source>
</evidence>
<evidence type="ECO:0000313" key="2">
    <source>
        <dbReference type="EMBL" id="MFC5367245.1"/>
    </source>
</evidence>
<accession>A0ABD5RBB8</accession>
<sequence length="477" mass="49148">MSIRGDGDAGGVWNGNTSRRQLLAVGGLVAAGSLAGCLGRVASAVTNTGASPAAVFAGSQSESSGAFVVGRPHVSRLTPSLAERVEVEGWVTSSPVMAQNHNSSRSNAPGEGYARDADADDDGLGDGSDDADDDLEALYEYLGGEAMVAERFTVCLPDAEVPGGNGSIEEAVTPERLLSYLTGELDGEGRVYSWGAPKAGPDGGGDCDDNDREVFPDAVCGTTPHFVAEVTGPVSTGGGLVAHRASDGTLLVSNDPAGEQGASVLVCPAEGEPFEPVNMQSWGARGDGVPPVLTQQGRVNGVTVAQVTVQPPGCPRPFPALFYVGRAASNDQLVYTGGWVIDDASLYEGSSTVLSVVDDAPVFGVATTALSDLGATFEDVAGGDVRRRIVMRRRRGARLDRGPVDELVERGVLSEGGKETADLFIRKKPGGRQLSEDGGYVLTHLPLDAPVLHLTTADGASNEVKFKAGAELSKAVN</sequence>
<gene>
    <name evidence="2" type="ORF">ACFPJ5_09855</name>
</gene>
<dbReference type="Proteomes" id="UP001596201">
    <property type="component" value="Unassembled WGS sequence"/>
</dbReference>
<comment type="caution">
    <text evidence="2">The sequence shown here is derived from an EMBL/GenBank/DDBJ whole genome shotgun (WGS) entry which is preliminary data.</text>
</comment>
<name>A0ABD5RBB8_9EURY</name>
<evidence type="ECO:0008006" key="4">
    <source>
        <dbReference type="Google" id="ProtNLM"/>
    </source>
</evidence>
<keyword evidence="3" id="KW-1185">Reference proteome</keyword>
<organism evidence="2 3">
    <name type="scientific">Salinirubrum litoreum</name>
    <dbReference type="NCBI Taxonomy" id="1126234"/>
    <lineage>
        <taxon>Archaea</taxon>
        <taxon>Methanobacteriati</taxon>
        <taxon>Methanobacteriota</taxon>
        <taxon>Stenosarchaea group</taxon>
        <taxon>Halobacteria</taxon>
        <taxon>Halobacteriales</taxon>
        <taxon>Haloferacaceae</taxon>
        <taxon>Salinirubrum</taxon>
    </lineage>
</organism>
<feature type="compositionally biased region" description="Polar residues" evidence="1">
    <location>
        <begin position="96"/>
        <end position="107"/>
    </location>
</feature>
<dbReference type="PROSITE" id="PS51318">
    <property type="entry name" value="TAT"/>
    <property type="match status" value="1"/>
</dbReference>
<protein>
    <recommendedName>
        <fullName evidence="4">Secreted protein</fullName>
    </recommendedName>
</protein>
<feature type="region of interest" description="Disordered" evidence="1">
    <location>
        <begin position="96"/>
        <end position="132"/>
    </location>
</feature>
<reference evidence="2 3" key="1">
    <citation type="journal article" date="2019" name="Int. J. Syst. Evol. Microbiol.">
        <title>The Global Catalogue of Microorganisms (GCM) 10K type strain sequencing project: providing services to taxonomists for standard genome sequencing and annotation.</title>
        <authorList>
            <consortium name="The Broad Institute Genomics Platform"/>
            <consortium name="The Broad Institute Genome Sequencing Center for Infectious Disease"/>
            <person name="Wu L."/>
            <person name="Ma J."/>
        </authorList>
    </citation>
    <scope>NUCLEOTIDE SEQUENCE [LARGE SCALE GENOMIC DNA]</scope>
    <source>
        <strain evidence="2 3">CGMCC 1.12237</strain>
    </source>
</reference>
<evidence type="ECO:0000313" key="3">
    <source>
        <dbReference type="Proteomes" id="UP001596201"/>
    </source>
</evidence>
<dbReference type="InterPro" id="IPR006311">
    <property type="entry name" value="TAT_signal"/>
</dbReference>
<feature type="compositionally biased region" description="Acidic residues" evidence="1">
    <location>
        <begin position="118"/>
        <end position="132"/>
    </location>
</feature>
<dbReference type="RefSeq" id="WP_227229506.1">
    <property type="nucleotide sequence ID" value="NZ_JAJCVJ010000002.1"/>
</dbReference>
<dbReference type="EMBL" id="JBHSKX010000002">
    <property type="protein sequence ID" value="MFC5367245.1"/>
    <property type="molecule type" value="Genomic_DNA"/>
</dbReference>